<dbReference type="Proteomes" id="UP001344888">
    <property type="component" value="Unassembled WGS sequence"/>
</dbReference>
<keyword evidence="4" id="KW-1185">Reference proteome</keyword>
<evidence type="ECO:0000313" key="3">
    <source>
        <dbReference type="EMBL" id="MEC1178712.1"/>
    </source>
</evidence>
<feature type="compositionally biased region" description="Acidic residues" evidence="1">
    <location>
        <begin position="29"/>
        <end position="67"/>
    </location>
</feature>
<reference evidence="3 4" key="1">
    <citation type="submission" date="2023-03" db="EMBL/GenBank/DDBJ databases">
        <title>Bacillus Genome Sequencing.</title>
        <authorList>
            <person name="Dunlap C."/>
        </authorList>
    </citation>
    <scope>NUCLEOTIDE SEQUENCE [LARGE SCALE GENOMIC DNA]</scope>
    <source>
        <strain evidence="3 4">B-59205</strain>
    </source>
</reference>
<proteinExistence type="predicted"/>
<evidence type="ECO:0000256" key="1">
    <source>
        <dbReference type="SAM" id="MobiDB-lite"/>
    </source>
</evidence>
<keyword evidence="2" id="KW-0732">Signal</keyword>
<feature type="signal peptide" evidence="2">
    <location>
        <begin position="1"/>
        <end position="25"/>
    </location>
</feature>
<dbReference type="EMBL" id="JARSFG010000013">
    <property type="protein sequence ID" value="MEC1178712.1"/>
    <property type="molecule type" value="Genomic_DNA"/>
</dbReference>
<evidence type="ECO:0000256" key="2">
    <source>
        <dbReference type="SAM" id="SignalP"/>
    </source>
</evidence>
<protein>
    <recommendedName>
        <fullName evidence="5">Lipoprotein</fullName>
    </recommendedName>
</protein>
<evidence type="ECO:0000313" key="4">
    <source>
        <dbReference type="Proteomes" id="UP001344888"/>
    </source>
</evidence>
<dbReference type="AlphaFoldDB" id="A0AAW9NM52"/>
<organism evidence="3 4">
    <name type="scientific">Metasolibacillus meyeri</name>
    <dbReference type="NCBI Taxonomy" id="1071052"/>
    <lineage>
        <taxon>Bacteria</taxon>
        <taxon>Bacillati</taxon>
        <taxon>Bacillota</taxon>
        <taxon>Bacilli</taxon>
        <taxon>Bacillales</taxon>
        <taxon>Caryophanaceae</taxon>
        <taxon>Metasolibacillus</taxon>
    </lineage>
</organism>
<dbReference type="RefSeq" id="WP_326123190.1">
    <property type="nucleotide sequence ID" value="NZ_JARSFG010000013.1"/>
</dbReference>
<sequence>MKKYLLIFSILTALFLAACSTESQTEEPIPNEDSNDTTTEEPNNEEELGEDNAVEEDKEENTDETTTEENPTNDVHSITYKSNNQEVKGSTIITKSPQQDYHINLMDGFTLTAEEPGRDVVMADINPDVSMRIEAFPKADAVFEELLTNTSDTVDAIASEEGYSEYDLASIQLDEQITNMHTFYVEYEGETVITLLYERPDKFIRLTIFDNDIDLKDALVQMGLTIE</sequence>
<feature type="chain" id="PRO_5043320215" description="Lipoprotein" evidence="2">
    <location>
        <begin position="26"/>
        <end position="227"/>
    </location>
</feature>
<comment type="caution">
    <text evidence="3">The sequence shown here is derived from an EMBL/GenBank/DDBJ whole genome shotgun (WGS) entry which is preliminary data.</text>
</comment>
<gene>
    <name evidence="3" type="ORF">P9B03_09480</name>
</gene>
<evidence type="ECO:0008006" key="5">
    <source>
        <dbReference type="Google" id="ProtNLM"/>
    </source>
</evidence>
<dbReference type="PROSITE" id="PS51257">
    <property type="entry name" value="PROKAR_LIPOPROTEIN"/>
    <property type="match status" value="1"/>
</dbReference>
<accession>A0AAW9NM52</accession>
<name>A0AAW9NM52_9BACL</name>
<feature type="region of interest" description="Disordered" evidence="1">
    <location>
        <begin position="23"/>
        <end position="77"/>
    </location>
</feature>